<feature type="region of interest" description="Disordered" evidence="1">
    <location>
        <begin position="45"/>
        <end position="75"/>
    </location>
</feature>
<reference evidence="2 3" key="1">
    <citation type="submission" date="2018-03" db="EMBL/GenBank/DDBJ databases">
        <title>Blue discolouration in mozzarella cheese caused by Pseudomonas fluorescens.</title>
        <authorList>
            <person name="Chiesa F."/>
            <person name="Dalmasso A."/>
            <person name="Lomonaco S."/>
        </authorList>
    </citation>
    <scope>NUCLEOTIDE SEQUENCE [LARGE SCALE GENOMIC DNA]</scope>
    <source>
        <strain evidence="2 3">11293</strain>
    </source>
</reference>
<feature type="compositionally biased region" description="Polar residues" evidence="1">
    <location>
        <begin position="45"/>
        <end position="54"/>
    </location>
</feature>
<gene>
    <name evidence="2" type="ORF">C7A10_18250</name>
</gene>
<dbReference type="AlphaFoldDB" id="A0A2T0I5G4"/>
<sequence>MGAGLPAMTACQPTSICLTAHILICIPQSIFSSHRLFLFPKGQHPSSTLTQETLPNDRPQSPVDPPRQTSPQRGCARCCAGAA</sequence>
<protein>
    <submittedName>
        <fullName evidence="2">Uncharacterized protein</fullName>
    </submittedName>
</protein>
<dbReference type="EMBL" id="PVUH01000012">
    <property type="protein sequence ID" value="PRW90567.1"/>
    <property type="molecule type" value="Genomic_DNA"/>
</dbReference>
<dbReference type="Proteomes" id="UP000239731">
    <property type="component" value="Unassembled WGS sequence"/>
</dbReference>
<comment type="caution">
    <text evidence="2">The sequence shown here is derived from an EMBL/GenBank/DDBJ whole genome shotgun (WGS) entry which is preliminary data.</text>
</comment>
<proteinExistence type="predicted"/>
<accession>A0A2T0I5G4</accession>
<evidence type="ECO:0000313" key="2">
    <source>
        <dbReference type="EMBL" id="PRW90567.1"/>
    </source>
</evidence>
<name>A0A2T0I5G4_PSEFL</name>
<evidence type="ECO:0000313" key="3">
    <source>
        <dbReference type="Proteomes" id="UP000239731"/>
    </source>
</evidence>
<evidence type="ECO:0000256" key="1">
    <source>
        <dbReference type="SAM" id="MobiDB-lite"/>
    </source>
</evidence>
<organism evidence="2 3">
    <name type="scientific">Pseudomonas fluorescens</name>
    <dbReference type="NCBI Taxonomy" id="294"/>
    <lineage>
        <taxon>Bacteria</taxon>
        <taxon>Pseudomonadati</taxon>
        <taxon>Pseudomonadota</taxon>
        <taxon>Gammaproteobacteria</taxon>
        <taxon>Pseudomonadales</taxon>
        <taxon>Pseudomonadaceae</taxon>
        <taxon>Pseudomonas</taxon>
    </lineage>
</organism>